<evidence type="ECO:0000313" key="3">
    <source>
        <dbReference type="EMBL" id="GLZ81576.1"/>
    </source>
</evidence>
<evidence type="ECO:0000259" key="1">
    <source>
        <dbReference type="Pfam" id="PF09423"/>
    </source>
</evidence>
<dbReference type="PANTHER" id="PTHR37031:SF2">
    <property type="entry name" value="PHOD-LIKE PHOSPHATASE METALLOPHOSPHATASE DOMAIN-CONTAINING PROTEIN"/>
    <property type="match status" value="1"/>
</dbReference>
<proteinExistence type="predicted"/>
<dbReference type="CDD" id="cd07389">
    <property type="entry name" value="MPP_PhoD"/>
    <property type="match status" value="1"/>
</dbReference>
<dbReference type="AlphaFoldDB" id="A0A9W6WDG1"/>
<evidence type="ECO:0000313" key="4">
    <source>
        <dbReference type="Proteomes" id="UP001165079"/>
    </source>
</evidence>
<dbReference type="InterPro" id="IPR056702">
    <property type="entry name" value="DUF7800"/>
</dbReference>
<feature type="domain" description="DUF7800" evidence="2">
    <location>
        <begin position="1"/>
        <end position="83"/>
    </location>
</feature>
<comment type="caution">
    <text evidence="3">The sequence shown here is derived from an EMBL/GenBank/DDBJ whole genome shotgun (WGS) entry which is preliminary data.</text>
</comment>
<keyword evidence="4" id="KW-1185">Reference proteome</keyword>
<dbReference type="Gene3D" id="3.60.21.70">
    <property type="entry name" value="PhoD-like phosphatase"/>
    <property type="match status" value="1"/>
</dbReference>
<dbReference type="InterPro" id="IPR029052">
    <property type="entry name" value="Metallo-depent_PP-like"/>
</dbReference>
<dbReference type="PANTHER" id="PTHR37031">
    <property type="entry name" value="METALLOPHOSPHATASE BINDING DOMAIN PROTEIN"/>
    <property type="match status" value="1"/>
</dbReference>
<feature type="domain" description="PhoD-like phosphatase metallophosphatase" evidence="1">
    <location>
        <begin position="119"/>
        <end position="448"/>
    </location>
</feature>
<evidence type="ECO:0000259" key="2">
    <source>
        <dbReference type="Pfam" id="PF25077"/>
    </source>
</evidence>
<dbReference type="Pfam" id="PF25077">
    <property type="entry name" value="DUF7800"/>
    <property type="match status" value="1"/>
</dbReference>
<dbReference type="InterPro" id="IPR038607">
    <property type="entry name" value="PhoD-like_sf"/>
</dbReference>
<dbReference type="Proteomes" id="UP001165079">
    <property type="component" value="Unassembled WGS sequence"/>
</dbReference>
<dbReference type="Pfam" id="PF09423">
    <property type="entry name" value="PhoD"/>
    <property type="match status" value="1"/>
</dbReference>
<reference evidence="3" key="1">
    <citation type="submission" date="2023-03" db="EMBL/GenBank/DDBJ databases">
        <title>Actinorhabdospora filicis NBRC 111898.</title>
        <authorList>
            <person name="Ichikawa N."/>
            <person name="Sato H."/>
            <person name="Tonouchi N."/>
        </authorList>
    </citation>
    <scope>NUCLEOTIDE SEQUENCE</scope>
    <source>
        <strain evidence="3">NBRC 111898</strain>
    </source>
</reference>
<name>A0A9W6WDG1_9ACTN</name>
<organism evidence="3 4">
    <name type="scientific">Actinorhabdospora filicis</name>
    <dbReference type="NCBI Taxonomy" id="1785913"/>
    <lineage>
        <taxon>Bacteria</taxon>
        <taxon>Bacillati</taxon>
        <taxon>Actinomycetota</taxon>
        <taxon>Actinomycetes</taxon>
        <taxon>Micromonosporales</taxon>
        <taxon>Micromonosporaceae</taxon>
        <taxon>Actinorhabdospora</taxon>
    </lineage>
</organism>
<dbReference type="SUPFAM" id="SSF56300">
    <property type="entry name" value="Metallo-dependent phosphatases"/>
    <property type="match status" value="1"/>
</dbReference>
<dbReference type="RefSeq" id="WP_285667076.1">
    <property type="nucleotide sequence ID" value="NZ_BSTX01000006.1"/>
</dbReference>
<protein>
    <submittedName>
        <fullName evidence="3">Alkaline phosphatase</fullName>
    </submittedName>
</protein>
<sequence length="528" mass="58261">MPDLVLGPLLRHVDAVSATVWVETDAPCDVAVAGRVSPTFTVAGHHYALVVLDGLEPGSVTSYDVRLDGVTRWPREGADAPSVRTLGRQDELHLVFGSCRMPESRDPAESASWGTDALAAYAARLTGGGERPDLLVLLGDQVYADETSKATGEWIAARRDVSVPPGKEVAGYAEYARLYHESWATPAIRYLLSTVPTAMIFDDHDVRDDWNTSLAWREAIEATAWWAEREEAALVSYWVYQHLGNLSPAELAADDTVKAVMHAGRDGGDAHGVLREFARAAIREADGAKGTRWSYRRDLGRTRLIMTDTRSGRILREGRAMVGDGEFAWLEANAEGDVDHLLIGSSLPWLLPHVIDRVQAMNEAACRRPGWRGRFAERLRQAADLEHWAAFRASSERLARLIRGAAERGAATVSVLSGDVHHGYVAEAFFDRPVGARVFQLVCSPLHNRVPRWLRPFFRAGWWHPLAAALWRWRSSVRWRRLAGPYFGNMVATLRISGRRAEVTVELAGSGPVLRPLPAVSMSAPPPP</sequence>
<dbReference type="InterPro" id="IPR018946">
    <property type="entry name" value="PhoD-like_MPP"/>
</dbReference>
<accession>A0A9W6WDG1</accession>
<dbReference type="EMBL" id="BSTX01000006">
    <property type="protein sequence ID" value="GLZ81576.1"/>
    <property type="molecule type" value="Genomic_DNA"/>
</dbReference>
<gene>
    <name evidence="3" type="ORF">Afil01_63830</name>
</gene>